<evidence type="ECO:0000256" key="10">
    <source>
        <dbReference type="ARBA" id="ARBA00022679"/>
    </source>
</evidence>
<dbReference type="InterPro" id="IPR036890">
    <property type="entry name" value="HATPase_C_sf"/>
</dbReference>
<comment type="subcellular location">
    <subcellularLocation>
        <location evidence="4">Cell membrane</location>
        <topology evidence="4">Multi-pass membrane protein</topology>
    </subcellularLocation>
    <subcellularLocation>
        <location evidence="3">Cytoplasm</location>
    </subcellularLocation>
</comment>
<evidence type="ECO:0000256" key="20">
    <source>
        <dbReference type="ARBA" id="ARBA00030800"/>
    </source>
</evidence>
<keyword evidence="13" id="KW-0418">Kinase</keyword>
<keyword evidence="11 21" id="KW-0812">Transmembrane</keyword>
<evidence type="ECO:0000256" key="9">
    <source>
        <dbReference type="ARBA" id="ARBA00022490"/>
    </source>
</evidence>
<dbReference type="InterPro" id="IPR050482">
    <property type="entry name" value="Sensor_HK_TwoCompSys"/>
</dbReference>
<reference evidence="23 24" key="1">
    <citation type="submission" date="2021-02" db="EMBL/GenBank/DDBJ databases">
        <authorList>
            <person name="Park J.-S."/>
        </authorList>
    </citation>
    <scope>NUCLEOTIDE SEQUENCE [LARGE SCALE GENOMIC DNA]</scope>
    <source>
        <strain evidence="23 24">188UL20-2</strain>
    </source>
</reference>
<evidence type="ECO:0000256" key="17">
    <source>
        <dbReference type="ARBA" id="ARBA00023014"/>
    </source>
</evidence>
<dbReference type="Proteomes" id="UP000809621">
    <property type="component" value="Unassembled WGS sequence"/>
</dbReference>
<dbReference type="PIRSF" id="PIRSF037314">
    <property type="entry name" value="STHK_MctS"/>
    <property type="match status" value="1"/>
</dbReference>
<proteinExistence type="predicted"/>
<evidence type="ECO:0000256" key="19">
    <source>
        <dbReference type="ARBA" id="ARBA00024827"/>
    </source>
</evidence>
<evidence type="ECO:0000256" key="3">
    <source>
        <dbReference type="ARBA" id="ARBA00004496"/>
    </source>
</evidence>
<dbReference type="SUPFAM" id="SSF55874">
    <property type="entry name" value="ATPase domain of HSP90 chaperone/DNA topoisomerase II/histidine kinase"/>
    <property type="match status" value="1"/>
</dbReference>
<evidence type="ECO:0000256" key="15">
    <source>
        <dbReference type="ARBA" id="ARBA00023004"/>
    </source>
</evidence>
<dbReference type="Pfam" id="PF02518">
    <property type="entry name" value="HATPase_c"/>
    <property type="match status" value="1"/>
</dbReference>
<dbReference type="PANTHER" id="PTHR24421:SF59">
    <property type="entry name" value="OXYGEN SENSOR HISTIDINE KINASE NREB"/>
    <property type="match status" value="1"/>
</dbReference>
<keyword evidence="18 21" id="KW-0472">Membrane</keyword>
<keyword evidence="17" id="KW-0411">Iron-sulfur</keyword>
<keyword evidence="7" id="KW-1003">Cell membrane</keyword>
<evidence type="ECO:0000256" key="14">
    <source>
        <dbReference type="ARBA" id="ARBA00022989"/>
    </source>
</evidence>
<feature type="domain" description="Histidine kinase" evidence="22">
    <location>
        <begin position="361"/>
        <end position="449"/>
    </location>
</feature>
<dbReference type="InterPro" id="IPR005467">
    <property type="entry name" value="His_kinase_dom"/>
</dbReference>
<keyword evidence="12" id="KW-0479">Metal-binding</keyword>
<name>A0ABS2HE94_9VIBR</name>
<evidence type="ECO:0000256" key="21">
    <source>
        <dbReference type="SAM" id="Phobius"/>
    </source>
</evidence>
<evidence type="ECO:0000256" key="8">
    <source>
        <dbReference type="ARBA" id="ARBA00022485"/>
    </source>
</evidence>
<dbReference type="EC" id="2.7.13.3" evidence="5"/>
<evidence type="ECO:0000256" key="5">
    <source>
        <dbReference type="ARBA" id="ARBA00012438"/>
    </source>
</evidence>
<dbReference type="PANTHER" id="PTHR24421">
    <property type="entry name" value="NITRATE/NITRITE SENSOR PROTEIN NARX-RELATED"/>
    <property type="match status" value="1"/>
</dbReference>
<evidence type="ECO:0000256" key="4">
    <source>
        <dbReference type="ARBA" id="ARBA00004651"/>
    </source>
</evidence>
<feature type="transmembrane region" description="Helical" evidence="21">
    <location>
        <begin position="203"/>
        <end position="224"/>
    </location>
</feature>
<evidence type="ECO:0000256" key="12">
    <source>
        <dbReference type="ARBA" id="ARBA00022723"/>
    </source>
</evidence>
<organism evidence="23 24">
    <name type="scientific">Vibrio ulleungensis</name>
    <dbReference type="NCBI Taxonomy" id="2807619"/>
    <lineage>
        <taxon>Bacteria</taxon>
        <taxon>Pseudomonadati</taxon>
        <taxon>Pseudomonadota</taxon>
        <taxon>Gammaproteobacteria</taxon>
        <taxon>Vibrionales</taxon>
        <taxon>Vibrionaceae</taxon>
        <taxon>Vibrio</taxon>
    </lineage>
</organism>
<evidence type="ECO:0000256" key="18">
    <source>
        <dbReference type="ARBA" id="ARBA00023136"/>
    </source>
</evidence>
<evidence type="ECO:0000313" key="24">
    <source>
        <dbReference type="Proteomes" id="UP000809621"/>
    </source>
</evidence>
<evidence type="ECO:0000256" key="6">
    <source>
        <dbReference type="ARBA" id="ARBA00017322"/>
    </source>
</evidence>
<evidence type="ECO:0000256" key="7">
    <source>
        <dbReference type="ARBA" id="ARBA00022475"/>
    </source>
</evidence>
<evidence type="ECO:0000256" key="2">
    <source>
        <dbReference type="ARBA" id="ARBA00001966"/>
    </source>
</evidence>
<keyword evidence="24" id="KW-1185">Reference proteome</keyword>
<dbReference type="EMBL" id="JAFEUM010000002">
    <property type="protein sequence ID" value="MBM7035905.1"/>
    <property type="molecule type" value="Genomic_DNA"/>
</dbReference>
<dbReference type="Gene3D" id="1.20.5.1930">
    <property type="match status" value="1"/>
</dbReference>
<dbReference type="Gene3D" id="3.30.450.20">
    <property type="entry name" value="PAS domain"/>
    <property type="match status" value="1"/>
</dbReference>
<dbReference type="Gene3D" id="3.30.565.10">
    <property type="entry name" value="Histidine kinase-like ATPase, C-terminal domain"/>
    <property type="match status" value="1"/>
</dbReference>
<keyword evidence="9" id="KW-0963">Cytoplasm</keyword>
<evidence type="ECO:0000256" key="1">
    <source>
        <dbReference type="ARBA" id="ARBA00000085"/>
    </source>
</evidence>
<keyword evidence="15" id="KW-0408">Iron</keyword>
<keyword evidence="14 21" id="KW-1133">Transmembrane helix</keyword>
<sequence length="449" mass="50260">MPLKTKLFLLTIVPLCIVFVSVVWISVFQMKQLGENEISLFETKMLESREQALLDSADIALAAISHIISDEAIPDHIAQQEVKKILRNLRYSDDGYFFVYDQHGFNLVHPISLELEGRNLLHLKDQYGDSIIGSLLHAAQNGGGYHNYDWQRPSTGKVAAKMSYAVWLDRWDWMIGTGIYIEDIVTDVANMQRSVQSNVNNTFFSLTSIFVISVVLIVLVTLVINVREHRLADSNLKELAHKTVMLQEDEKKHLSRELHDGVNQMLVSSICHLDLAMTRVKDSGDSEQVKHLQGSRNGILSAIKEVRDISHAMRPSALDDIGFLAAINSLLDDFISHSNIDVSRVLSDDITQPAPEKATMLYRVIQEALTNIDKHAKASRVEFLFQQLGESYQVIVRDNGIGFDRSSLKGNDGIGLRNMRERVEFVGGSFDIDSAKGAGTEISILLDVG</sequence>
<dbReference type="SMART" id="SM00387">
    <property type="entry name" value="HATPase_c"/>
    <property type="match status" value="1"/>
</dbReference>
<comment type="caution">
    <text evidence="23">The sequence shown here is derived from an EMBL/GenBank/DDBJ whole genome shotgun (WGS) entry which is preliminary data.</text>
</comment>
<keyword evidence="8" id="KW-0004">4Fe-4S</keyword>
<dbReference type="PROSITE" id="PS50109">
    <property type="entry name" value="HIS_KIN"/>
    <property type="match status" value="1"/>
</dbReference>
<dbReference type="PRINTS" id="PR00344">
    <property type="entry name" value="BCTRLSENSOR"/>
</dbReference>
<feature type="transmembrane region" description="Helical" evidence="21">
    <location>
        <begin position="7"/>
        <end position="27"/>
    </location>
</feature>
<dbReference type="InterPro" id="IPR003594">
    <property type="entry name" value="HATPase_dom"/>
</dbReference>
<evidence type="ECO:0000256" key="16">
    <source>
        <dbReference type="ARBA" id="ARBA00023012"/>
    </source>
</evidence>
<keyword evidence="16" id="KW-0902">Two-component regulatory system</keyword>
<protein>
    <recommendedName>
        <fullName evidence="6">Oxygen sensor histidine kinase NreB</fullName>
        <ecNumber evidence="5">2.7.13.3</ecNumber>
    </recommendedName>
    <alternativeName>
        <fullName evidence="20">Nitrogen regulation protein B</fullName>
    </alternativeName>
</protein>
<comment type="function">
    <text evidence="19">Member of the two-component regulatory system NreB/NreC involved in the control of dissimilatory nitrate/nitrite reduction in response to oxygen. NreB functions as a direct oxygen sensor histidine kinase which is autophosphorylated, in the absence of oxygen, probably at the conserved histidine residue, and transfers its phosphate group probably to a conserved aspartate residue of NreC. NreB/NreC activates the expression of the nitrate (narGHJI) and nitrite (nir) reductase operons, as well as the putative nitrate transporter gene narT.</text>
</comment>
<dbReference type="RefSeq" id="WP_205157523.1">
    <property type="nucleotide sequence ID" value="NZ_JAFEUM010000002.1"/>
</dbReference>
<evidence type="ECO:0000256" key="13">
    <source>
        <dbReference type="ARBA" id="ARBA00022777"/>
    </source>
</evidence>
<evidence type="ECO:0000256" key="11">
    <source>
        <dbReference type="ARBA" id="ARBA00022692"/>
    </source>
</evidence>
<accession>A0ABS2HE94</accession>
<dbReference type="InterPro" id="IPR017171">
    <property type="entry name" value="Sig_transdc_His_kinase_MctS"/>
</dbReference>
<dbReference type="SMART" id="SM01049">
    <property type="entry name" value="Cache_2"/>
    <property type="match status" value="1"/>
</dbReference>
<dbReference type="CDD" id="cd16917">
    <property type="entry name" value="HATPase_UhpB-NarQ-NarX-like"/>
    <property type="match status" value="1"/>
</dbReference>
<dbReference type="Pfam" id="PF07730">
    <property type="entry name" value="HisKA_3"/>
    <property type="match status" value="1"/>
</dbReference>
<comment type="catalytic activity">
    <reaction evidence="1">
        <text>ATP + protein L-histidine = ADP + protein N-phospho-L-histidine.</text>
        <dbReference type="EC" id="2.7.13.3"/>
    </reaction>
</comment>
<keyword evidence="10" id="KW-0808">Transferase</keyword>
<comment type="cofactor">
    <cofactor evidence="2">
        <name>[4Fe-4S] cluster</name>
        <dbReference type="ChEBI" id="CHEBI:49883"/>
    </cofactor>
</comment>
<dbReference type="InterPro" id="IPR011712">
    <property type="entry name" value="Sig_transdc_His_kin_sub3_dim/P"/>
</dbReference>
<dbReference type="Pfam" id="PF17200">
    <property type="entry name" value="sCache_2"/>
    <property type="match status" value="1"/>
</dbReference>
<gene>
    <name evidence="23" type="ORF">JQC93_05740</name>
</gene>
<dbReference type="InterPro" id="IPR033480">
    <property type="entry name" value="sCache_2"/>
</dbReference>
<evidence type="ECO:0000313" key="23">
    <source>
        <dbReference type="EMBL" id="MBM7035905.1"/>
    </source>
</evidence>
<evidence type="ECO:0000259" key="22">
    <source>
        <dbReference type="PROSITE" id="PS50109"/>
    </source>
</evidence>
<dbReference type="InterPro" id="IPR004358">
    <property type="entry name" value="Sig_transdc_His_kin-like_C"/>
</dbReference>